<evidence type="ECO:0000313" key="1">
    <source>
        <dbReference type="EMBL" id="OOK82266.1"/>
    </source>
</evidence>
<proteinExistence type="predicted"/>
<comment type="caution">
    <text evidence="1">The sequence shown here is derived from an EMBL/GenBank/DDBJ whole genome shotgun (WGS) entry which is preliminary data.</text>
</comment>
<accession>A0A1V3XU10</accession>
<keyword evidence="1" id="KW-0560">Oxidoreductase</keyword>
<dbReference type="EMBL" id="MVBM01000001">
    <property type="protein sequence ID" value="OOK82266.1"/>
    <property type="molecule type" value="Genomic_DNA"/>
</dbReference>
<gene>
    <name evidence="1" type="ORF">BZL30_0438</name>
</gene>
<organism evidence="1 2">
    <name type="scientific">Mycobacterium kansasii</name>
    <dbReference type="NCBI Taxonomy" id="1768"/>
    <lineage>
        <taxon>Bacteria</taxon>
        <taxon>Bacillati</taxon>
        <taxon>Actinomycetota</taxon>
        <taxon>Actinomycetes</taxon>
        <taxon>Mycobacteriales</taxon>
        <taxon>Mycobacteriaceae</taxon>
        <taxon>Mycobacterium</taxon>
    </lineage>
</organism>
<sequence length="99" mass="10969">MRPLRWLIATPQFHHWHHARQPQAYNTNYAAEFPIVDALFGTLYLPTGRWPRSTASTMTNPTVICVSSCGRCADRRQSQSSPASMASLTSCAWATCAGV</sequence>
<dbReference type="GO" id="GO:0050046">
    <property type="term" value="F:delta7-sterol 5(6)-desaturase activity"/>
    <property type="evidence" value="ECO:0007669"/>
    <property type="project" value="UniProtKB-EC"/>
</dbReference>
<evidence type="ECO:0000313" key="2">
    <source>
        <dbReference type="Proteomes" id="UP000189229"/>
    </source>
</evidence>
<dbReference type="AlphaFoldDB" id="A0A1V3XU10"/>
<protein>
    <submittedName>
        <fullName evidence="1">Sterol desaturase domain protein</fullName>
        <ecNumber evidence="1">1.14.19.20</ecNumber>
    </submittedName>
</protein>
<dbReference type="Proteomes" id="UP000189229">
    <property type="component" value="Unassembled WGS sequence"/>
</dbReference>
<name>A0A1V3XU10_MYCKA</name>
<dbReference type="EC" id="1.14.19.20" evidence="1"/>
<reference evidence="1 2" key="1">
    <citation type="submission" date="2017-02" db="EMBL/GenBank/DDBJ databases">
        <title>Complete genome sequences of Mycobacterium kansasii strains isolated from rhesus macaques.</title>
        <authorList>
            <person name="Panda A."/>
            <person name="Nagaraj S."/>
            <person name="Zhao X."/>
            <person name="Tettelin H."/>
            <person name="Detolla L.J."/>
        </authorList>
    </citation>
    <scope>NUCLEOTIDE SEQUENCE [LARGE SCALE GENOMIC DNA]</scope>
    <source>
        <strain evidence="1 2">11-3813</strain>
    </source>
</reference>